<dbReference type="AlphaFoldDB" id="A0A3P7GAE0"/>
<evidence type="ECO:0000256" key="6">
    <source>
        <dbReference type="SAM" id="Phobius"/>
    </source>
</evidence>
<keyword evidence="4 6" id="KW-1133">Transmembrane helix</keyword>
<dbReference type="GO" id="GO:0005764">
    <property type="term" value="C:lysosome"/>
    <property type="evidence" value="ECO:0007669"/>
    <property type="project" value="TreeGrafter"/>
</dbReference>
<organism evidence="7 8">
    <name type="scientific">Wuchereria bancrofti</name>
    <dbReference type="NCBI Taxonomy" id="6293"/>
    <lineage>
        <taxon>Eukaryota</taxon>
        <taxon>Metazoa</taxon>
        <taxon>Ecdysozoa</taxon>
        <taxon>Nematoda</taxon>
        <taxon>Chromadorea</taxon>
        <taxon>Rhabditida</taxon>
        <taxon>Spirurina</taxon>
        <taxon>Spiruromorpha</taxon>
        <taxon>Filarioidea</taxon>
        <taxon>Onchocercidae</taxon>
        <taxon>Wuchereria</taxon>
    </lineage>
</organism>
<dbReference type="EMBL" id="UYWW01011176">
    <property type="protein sequence ID" value="VDM18465.1"/>
    <property type="molecule type" value="Genomic_DNA"/>
</dbReference>
<reference evidence="7 8" key="1">
    <citation type="submission" date="2018-11" db="EMBL/GenBank/DDBJ databases">
        <authorList>
            <consortium name="Pathogen Informatics"/>
        </authorList>
    </citation>
    <scope>NUCLEOTIDE SEQUENCE [LARGE SCALE GENOMIC DNA]</scope>
</reference>
<keyword evidence="8" id="KW-1185">Reference proteome</keyword>
<dbReference type="GO" id="GO:0007040">
    <property type="term" value="P:lysosome organization"/>
    <property type="evidence" value="ECO:0007669"/>
    <property type="project" value="TreeGrafter"/>
</dbReference>
<keyword evidence="2" id="KW-0813">Transport</keyword>
<keyword evidence="3 6" id="KW-0812">Transmembrane</keyword>
<name>A0A3P7GAE0_WUCBA</name>
<keyword evidence="5 6" id="KW-0472">Membrane</keyword>
<evidence type="ECO:0008006" key="9">
    <source>
        <dbReference type="Google" id="ProtNLM"/>
    </source>
</evidence>
<dbReference type="InterPro" id="IPR003492">
    <property type="entry name" value="Battenin_disease_Cln3"/>
</dbReference>
<evidence type="ECO:0000256" key="3">
    <source>
        <dbReference type="ARBA" id="ARBA00022692"/>
    </source>
</evidence>
<feature type="transmembrane region" description="Helical" evidence="6">
    <location>
        <begin position="12"/>
        <end position="30"/>
    </location>
</feature>
<feature type="transmembrane region" description="Helical" evidence="6">
    <location>
        <begin position="42"/>
        <end position="64"/>
    </location>
</feature>
<evidence type="ECO:0000256" key="2">
    <source>
        <dbReference type="ARBA" id="ARBA00022448"/>
    </source>
</evidence>
<dbReference type="GO" id="GO:0016020">
    <property type="term" value="C:membrane"/>
    <property type="evidence" value="ECO:0007669"/>
    <property type="project" value="InterPro"/>
</dbReference>
<evidence type="ECO:0000313" key="7">
    <source>
        <dbReference type="EMBL" id="VDM18465.1"/>
    </source>
</evidence>
<gene>
    <name evidence="7" type="ORF">WBA_LOCUS10117</name>
</gene>
<sequence>MNIECSNVVGTWSSGTGGAGIFGSFAYAMLTDIHMLGLTSRNALLLMLIVPFTYWKLLLLPGSIHRVSLCKPSTYLITYSTLNRRRRSDISSGDEAAQLIS</sequence>
<dbReference type="PANTHER" id="PTHR10981">
    <property type="entry name" value="BATTENIN"/>
    <property type="match status" value="1"/>
</dbReference>
<dbReference type="GO" id="GO:0051453">
    <property type="term" value="P:regulation of intracellular pH"/>
    <property type="evidence" value="ECO:0007669"/>
    <property type="project" value="TreeGrafter"/>
</dbReference>
<evidence type="ECO:0000256" key="4">
    <source>
        <dbReference type="ARBA" id="ARBA00022989"/>
    </source>
</evidence>
<dbReference type="Proteomes" id="UP000270924">
    <property type="component" value="Unassembled WGS sequence"/>
</dbReference>
<dbReference type="GO" id="GO:0012505">
    <property type="term" value="C:endomembrane system"/>
    <property type="evidence" value="ECO:0007669"/>
    <property type="project" value="UniProtKB-SubCell"/>
</dbReference>
<proteinExistence type="predicted"/>
<evidence type="ECO:0000256" key="1">
    <source>
        <dbReference type="ARBA" id="ARBA00004127"/>
    </source>
</evidence>
<evidence type="ECO:0000313" key="8">
    <source>
        <dbReference type="Proteomes" id="UP000270924"/>
    </source>
</evidence>
<comment type="subcellular location">
    <subcellularLocation>
        <location evidence="1">Endomembrane system</location>
        <topology evidence="1">Multi-pass membrane protein</topology>
    </subcellularLocation>
</comment>
<dbReference type="OrthoDB" id="5965864at2759"/>
<protein>
    <recommendedName>
        <fullName evidence="9">Battenin</fullName>
    </recommendedName>
</protein>
<dbReference type="PANTHER" id="PTHR10981:SF0">
    <property type="entry name" value="BATTENIN"/>
    <property type="match status" value="1"/>
</dbReference>
<accession>A0A3P7GAE0</accession>
<dbReference type="InParanoid" id="A0A3P7GAE0"/>
<evidence type="ECO:0000256" key="5">
    <source>
        <dbReference type="ARBA" id="ARBA00023136"/>
    </source>
</evidence>
<dbReference type="Pfam" id="PF02487">
    <property type="entry name" value="CLN3"/>
    <property type="match status" value="1"/>
</dbReference>